<feature type="compositionally biased region" description="Basic and acidic residues" evidence="1">
    <location>
        <begin position="1"/>
        <end position="12"/>
    </location>
</feature>
<feature type="region of interest" description="Disordered" evidence="1">
    <location>
        <begin position="1"/>
        <end position="38"/>
    </location>
</feature>
<organism evidence="2 3">
    <name type="scientific">Candidatus Doudnabacteria bacterium RIFCSPHIGHO2_01_FULL_43_23</name>
    <dbReference type="NCBI Taxonomy" id="1817822"/>
    <lineage>
        <taxon>Bacteria</taxon>
        <taxon>Candidatus Doudnaibacteriota</taxon>
    </lineage>
</organism>
<sequence>MEGNRFLKEKYGLHNSQETDAAARRTEKRTGEKVPNDPAERIEAYLKRLEKLVLDPAHEQKKEDLEDVLHTERPRVLRTLRNMVMNEYVRPNKERMAEAAAQVEERAARQMGIQAEYNEDALEQRGEIAVGDLESSLDEWIKYLSNPDEPYPTWFRYYVFRNILNLGEYDKDKQEFPKRSKGTFKLFPDVDRGALAHVQQMIEASQDNTVLNDMREAQKTLWDTPEKDLLTREKAKAFTNLSFAKQYAEGIKQNGEILPELRAETRGEWVRYKKGEDPKSLWLSLQNKGTAWCTKGYPTAKTQLKGGDFYVYYTLDTTGNPTIPRIAIRMEGDKKIAENPRGVFDSQQNLEPNMVDILDDKLKEFGAEANVFKKKSEDMRMLTALEKKRENKEPFTKDDLILLYEINGTIEGFGYDTDPRIEEILSSRDQKEDLSRVFGVSKDKISTTFYGALKGGIVYHHGTLDLSHLTSAEGLKLPETVSGELNLRSLTSAEGLKLPETIGGHLDLSGLTSAEGLKLPETVSGYLYLFRLTSDEINSLRNRFPNLRINV</sequence>
<dbReference type="Proteomes" id="UP000177912">
    <property type="component" value="Unassembled WGS sequence"/>
</dbReference>
<gene>
    <name evidence="2" type="ORF">A2826_00245</name>
</gene>
<dbReference type="EMBL" id="MFEI01000015">
    <property type="protein sequence ID" value="OGE80942.1"/>
    <property type="molecule type" value="Genomic_DNA"/>
</dbReference>
<dbReference type="STRING" id="1817822.A2826_00245"/>
<evidence type="ECO:0000256" key="1">
    <source>
        <dbReference type="SAM" id="MobiDB-lite"/>
    </source>
</evidence>
<comment type="caution">
    <text evidence="2">The sequence shown here is derived from an EMBL/GenBank/DDBJ whole genome shotgun (WGS) entry which is preliminary data.</text>
</comment>
<protein>
    <submittedName>
        <fullName evidence="2">Uncharacterized protein</fullName>
    </submittedName>
</protein>
<reference evidence="2 3" key="1">
    <citation type="journal article" date="2016" name="Nat. Commun.">
        <title>Thousands of microbial genomes shed light on interconnected biogeochemical processes in an aquifer system.</title>
        <authorList>
            <person name="Anantharaman K."/>
            <person name="Brown C.T."/>
            <person name="Hug L.A."/>
            <person name="Sharon I."/>
            <person name="Castelle C.J."/>
            <person name="Probst A.J."/>
            <person name="Thomas B.C."/>
            <person name="Singh A."/>
            <person name="Wilkins M.J."/>
            <person name="Karaoz U."/>
            <person name="Brodie E.L."/>
            <person name="Williams K.H."/>
            <person name="Hubbard S.S."/>
            <person name="Banfield J.F."/>
        </authorList>
    </citation>
    <scope>NUCLEOTIDE SEQUENCE [LARGE SCALE GENOMIC DNA]</scope>
</reference>
<evidence type="ECO:0000313" key="3">
    <source>
        <dbReference type="Proteomes" id="UP000177912"/>
    </source>
</evidence>
<evidence type="ECO:0000313" key="2">
    <source>
        <dbReference type="EMBL" id="OGE80942.1"/>
    </source>
</evidence>
<accession>A0A1F5NTS7</accession>
<name>A0A1F5NTS7_9BACT</name>
<proteinExistence type="predicted"/>
<dbReference type="AlphaFoldDB" id="A0A1F5NTS7"/>
<feature type="compositionally biased region" description="Basic and acidic residues" evidence="1">
    <location>
        <begin position="21"/>
        <end position="38"/>
    </location>
</feature>